<evidence type="ECO:0000313" key="8">
    <source>
        <dbReference type="Proteomes" id="UP000727506"/>
    </source>
</evidence>
<feature type="domain" description="FAD-dependent oxidoreductase 2 FAD-binding" evidence="6">
    <location>
        <begin position="75"/>
        <end position="539"/>
    </location>
</feature>
<name>A0A943UZF8_9ACTN</name>
<comment type="cofactor">
    <cofactor evidence="1">
        <name>FAD</name>
        <dbReference type="ChEBI" id="CHEBI:57692"/>
    </cofactor>
</comment>
<keyword evidence="2" id="KW-0285">Flavoprotein</keyword>
<dbReference type="InterPro" id="IPR036188">
    <property type="entry name" value="FAD/NAD-bd_sf"/>
</dbReference>
<sequence>MNNAAGISRRNLFKAAGVTALAAAAAGSLSGCANGYMSAAEDVNETTQAPSGPAWLGTAPEIAESDITETIDTEVVVVGCRTGGIPAIISAAENGAKVLGIEQMSSIQNPREDLGAIDSRYQLESFGEFPRFEIDKMEAVEEIVRYANGFVNYDLVKLWADESGAMIDWIADIVERNGEFKMWFEGSIGTENTGARDKAWATGHSPEKLTDDENVSFGSCLRDYAIELGAEFRYDTMLVKCEQNADGRVTGVICQDGNDLHYMRVNASKGVILATGGYVANTEMVEARQAWNNRLKINVPVGGSCTGDGIKAAMWCGASIDPIGCAVTFNRACCKPDEVAGSDLKGKWFWFGEQPFLKVNLNGKRFCNESGPYDYMLHSAYMQPYHTYVDIWDSDYVEQVKQLNEVGCCRLYPFDNGAPSNMPISLMAKKFEELEEAGYIQKADTMEELAEKLNLPVDATVETWNRYNMFAEQGKDEDYNKEPYRLTSLTHPPYYGVRTGSWFLATIDGISINTDMHAVDEAGKQIEGLFMVGNDSGGFFSVSYPNLMTGLAAGRTMTFGRRAGMLAAQGK</sequence>
<dbReference type="Pfam" id="PF00890">
    <property type="entry name" value="FAD_binding_2"/>
    <property type="match status" value="1"/>
</dbReference>
<keyword evidence="3" id="KW-0274">FAD</keyword>
<accession>A0A943UZF8</accession>
<evidence type="ECO:0000313" key="7">
    <source>
        <dbReference type="EMBL" id="MBS6939920.1"/>
    </source>
</evidence>
<evidence type="ECO:0000256" key="5">
    <source>
        <dbReference type="SAM" id="SignalP"/>
    </source>
</evidence>
<dbReference type="PANTHER" id="PTHR43400">
    <property type="entry name" value="FUMARATE REDUCTASE"/>
    <property type="match status" value="1"/>
</dbReference>
<dbReference type="PROSITE" id="PS51318">
    <property type="entry name" value="TAT"/>
    <property type="match status" value="1"/>
</dbReference>
<reference evidence="7" key="1">
    <citation type="submission" date="2021-02" db="EMBL/GenBank/DDBJ databases">
        <title>Infant gut strain persistence is associated with maternal origin, phylogeny, and functional potential including surface adhesion and iron acquisition.</title>
        <authorList>
            <person name="Lou Y.C."/>
        </authorList>
    </citation>
    <scope>NUCLEOTIDE SEQUENCE</scope>
    <source>
        <strain evidence="7">L2_039_000G1_dasL2_039_000G1_concoct_11</strain>
    </source>
</reference>
<protein>
    <submittedName>
        <fullName evidence="7">FAD-binding protein</fullName>
    </submittedName>
</protein>
<keyword evidence="4" id="KW-0560">Oxidoreductase</keyword>
<dbReference type="InterPro" id="IPR027477">
    <property type="entry name" value="Succ_DH/fumarate_Rdtase_cat_sf"/>
</dbReference>
<dbReference type="SUPFAM" id="SSF51905">
    <property type="entry name" value="FAD/NAD(P)-binding domain"/>
    <property type="match status" value="1"/>
</dbReference>
<dbReference type="AlphaFoldDB" id="A0A943UZF8"/>
<feature type="chain" id="PRO_5039658713" evidence="5">
    <location>
        <begin position="34"/>
        <end position="571"/>
    </location>
</feature>
<comment type="caution">
    <text evidence="7">The sequence shown here is derived from an EMBL/GenBank/DDBJ whole genome shotgun (WGS) entry which is preliminary data.</text>
</comment>
<keyword evidence="5" id="KW-0732">Signal</keyword>
<proteinExistence type="predicted"/>
<dbReference type="InterPro" id="IPR006311">
    <property type="entry name" value="TAT_signal"/>
</dbReference>
<dbReference type="InterPro" id="IPR050315">
    <property type="entry name" value="FAD-oxidoreductase_2"/>
</dbReference>
<evidence type="ECO:0000256" key="4">
    <source>
        <dbReference type="ARBA" id="ARBA00023002"/>
    </source>
</evidence>
<dbReference type="SUPFAM" id="SSF56425">
    <property type="entry name" value="Succinate dehydrogenase/fumarate reductase flavoprotein, catalytic domain"/>
    <property type="match status" value="1"/>
</dbReference>
<feature type="signal peptide" evidence="5">
    <location>
        <begin position="1"/>
        <end position="33"/>
    </location>
</feature>
<dbReference type="Gene3D" id="3.90.700.10">
    <property type="entry name" value="Succinate dehydrogenase/fumarate reductase flavoprotein, catalytic domain"/>
    <property type="match status" value="1"/>
</dbReference>
<dbReference type="Proteomes" id="UP000727506">
    <property type="component" value="Unassembled WGS sequence"/>
</dbReference>
<evidence type="ECO:0000256" key="3">
    <source>
        <dbReference type="ARBA" id="ARBA00022827"/>
    </source>
</evidence>
<dbReference type="Gene3D" id="3.50.50.60">
    <property type="entry name" value="FAD/NAD(P)-binding domain"/>
    <property type="match status" value="1"/>
</dbReference>
<dbReference type="GO" id="GO:0033765">
    <property type="term" value="F:steroid dehydrogenase activity, acting on the CH-CH group of donors"/>
    <property type="evidence" value="ECO:0007669"/>
    <property type="project" value="UniProtKB-ARBA"/>
</dbReference>
<evidence type="ECO:0000256" key="2">
    <source>
        <dbReference type="ARBA" id="ARBA00022630"/>
    </source>
</evidence>
<dbReference type="PANTHER" id="PTHR43400:SF10">
    <property type="entry name" value="3-OXOSTEROID 1-DEHYDROGENASE"/>
    <property type="match status" value="1"/>
</dbReference>
<evidence type="ECO:0000256" key="1">
    <source>
        <dbReference type="ARBA" id="ARBA00001974"/>
    </source>
</evidence>
<dbReference type="InterPro" id="IPR003953">
    <property type="entry name" value="FAD-dep_OxRdtase_2_FAD-bd"/>
</dbReference>
<dbReference type="EMBL" id="JAGZSV010000002">
    <property type="protein sequence ID" value="MBS6939920.1"/>
    <property type="molecule type" value="Genomic_DNA"/>
</dbReference>
<evidence type="ECO:0000259" key="6">
    <source>
        <dbReference type="Pfam" id="PF00890"/>
    </source>
</evidence>
<organism evidence="7 8">
    <name type="scientific">Slackia piriformis</name>
    <dbReference type="NCBI Taxonomy" id="626934"/>
    <lineage>
        <taxon>Bacteria</taxon>
        <taxon>Bacillati</taxon>
        <taxon>Actinomycetota</taxon>
        <taxon>Coriobacteriia</taxon>
        <taxon>Eggerthellales</taxon>
        <taxon>Eggerthellaceae</taxon>
        <taxon>Slackia</taxon>
    </lineage>
</organism>
<gene>
    <name evidence="7" type="ORF">KH142_00245</name>
</gene>
<dbReference type="GO" id="GO:0008202">
    <property type="term" value="P:steroid metabolic process"/>
    <property type="evidence" value="ECO:0007669"/>
    <property type="project" value="UniProtKB-ARBA"/>
</dbReference>